<dbReference type="AlphaFoldDB" id="A0A3Q8SEK9"/>
<keyword evidence="3" id="KW-1185">Reference proteome</keyword>
<gene>
    <name evidence="2" type="ORF">EIM92_05805</name>
</gene>
<dbReference type="KEGG" id="plen:EIM92_05805"/>
<evidence type="ECO:0008006" key="4">
    <source>
        <dbReference type="Google" id="ProtNLM"/>
    </source>
</evidence>
<feature type="signal peptide" evidence="1">
    <location>
        <begin position="1"/>
        <end position="27"/>
    </location>
</feature>
<sequence length="173" mass="19870">MRRWLAVLIPLALIVVMSSLGTSSSGAAEQEYTPVERTSDTKVVYIEQLNTLADGNVLFVDEIEWYEGEEAEQAFLEHEPDAGIDGPPDGYYIVNEDIKLTSYRIAEDVRIFMQIYDRTGNIEDMDIRWNELVTMEQFKGIVQNTEWIDVKDFPYHITVKDGTVVQIVQQYIP</sequence>
<accession>A0A3Q8SEK9</accession>
<feature type="chain" id="PRO_5018683865" description="DUF4309 domain-containing protein" evidence="1">
    <location>
        <begin position="28"/>
        <end position="173"/>
    </location>
</feature>
<dbReference type="Proteomes" id="UP000273145">
    <property type="component" value="Chromosome"/>
</dbReference>
<proteinExistence type="predicted"/>
<protein>
    <recommendedName>
        <fullName evidence="4">DUF4309 domain-containing protein</fullName>
    </recommendedName>
</protein>
<name>A0A3Q8SEK9_9BACL</name>
<keyword evidence="1" id="KW-0732">Signal</keyword>
<dbReference type="OrthoDB" id="2678247at2"/>
<organism evidence="2 3">
    <name type="scientific">Paenibacillus lentus</name>
    <dbReference type="NCBI Taxonomy" id="1338368"/>
    <lineage>
        <taxon>Bacteria</taxon>
        <taxon>Bacillati</taxon>
        <taxon>Bacillota</taxon>
        <taxon>Bacilli</taxon>
        <taxon>Bacillales</taxon>
        <taxon>Paenibacillaceae</taxon>
        <taxon>Paenibacillus</taxon>
    </lineage>
</organism>
<dbReference type="EMBL" id="CP034248">
    <property type="protein sequence ID" value="AZK48878.1"/>
    <property type="molecule type" value="Genomic_DNA"/>
</dbReference>
<evidence type="ECO:0000256" key="1">
    <source>
        <dbReference type="SAM" id="SignalP"/>
    </source>
</evidence>
<reference evidence="2 3" key="1">
    <citation type="submission" date="2018-11" db="EMBL/GenBank/DDBJ databases">
        <title>Genome sequencing of Paenibacillus lentus DSM25539(T).</title>
        <authorList>
            <person name="Kook J.-K."/>
            <person name="Park S.-N."/>
            <person name="Lim Y.K."/>
        </authorList>
    </citation>
    <scope>NUCLEOTIDE SEQUENCE [LARGE SCALE GENOMIC DNA]</scope>
    <source>
        <strain evidence="2 3">DSM 25539</strain>
    </source>
</reference>
<evidence type="ECO:0000313" key="3">
    <source>
        <dbReference type="Proteomes" id="UP000273145"/>
    </source>
</evidence>
<evidence type="ECO:0000313" key="2">
    <source>
        <dbReference type="EMBL" id="AZK48878.1"/>
    </source>
</evidence>